<dbReference type="OrthoDB" id="5556045at2759"/>
<reference evidence="2" key="2">
    <citation type="submission" date="2009-11" db="EMBL/GenBank/DDBJ databases">
        <title>The Genome Sequence of Allomyces macrogynus strain ATCC 38327.</title>
        <authorList>
            <consortium name="The Broad Institute Genome Sequencing Platform"/>
            <person name="Russ C."/>
            <person name="Cuomo C."/>
            <person name="Shea T."/>
            <person name="Young S.K."/>
            <person name="Zeng Q."/>
            <person name="Koehrsen M."/>
            <person name="Haas B."/>
            <person name="Borodovsky M."/>
            <person name="Guigo R."/>
            <person name="Alvarado L."/>
            <person name="Berlin A."/>
            <person name="Borenstein D."/>
            <person name="Chen Z."/>
            <person name="Engels R."/>
            <person name="Freedman E."/>
            <person name="Gellesch M."/>
            <person name="Goldberg J."/>
            <person name="Griggs A."/>
            <person name="Gujja S."/>
            <person name="Heiman D."/>
            <person name="Hepburn T."/>
            <person name="Howarth C."/>
            <person name="Jen D."/>
            <person name="Larson L."/>
            <person name="Lewis B."/>
            <person name="Mehta T."/>
            <person name="Park D."/>
            <person name="Pearson M."/>
            <person name="Roberts A."/>
            <person name="Saif S."/>
            <person name="Shenoy N."/>
            <person name="Sisk P."/>
            <person name="Stolte C."/>
            <person name="Sykes S."/>
            <person name="Walk T."/>
            <person name="White J."/>
            <person name="Yandava C."/>
            <person name="Burger G."/>
            <person name="Gray M.W."/>
            <person name="Holland P.W.H."/>
            <person name="King N."/>
            <person name="Lang F.B.F."/>
            <person name="Roger A.J."/>
            <person name="Ruiz-Trillo I."/>
            <person name="Lander E."/>
            <person name="Nusbaum C."/>
        </authorList>
    </citation>
    <scope>NUCLEOTIDE SEQUENCE [LARGE SCALE GENOMIC DNA]</scope>
    <source>
        <strain evidence="2">ATCC 38327</strain>
    </source>
</reference>
<organism evidence="1 2">
    <name type="scientific">Allomyces macrogynus (strain ATCC 38327)</name>
    <name type="common">Allomyces javanicus var. macrogynus</name>
    <dbReference type="NCBI Taxonomy" id="578462"/>
    <lineage>
        <taxon>Eukaryota</taxon>
        <taxon>Fungi</taxon>
        <taxon>Fungi incertae sedis</taxon>
        <taxon>Blastocladiomycota</taxon>
        <taxon>Blastocladiomycetes</taxon>
        <taxon>Blastocladiales</taxon>
        <taxon>Blastocladiaceae</taxon>
        <taxon>Allomyces</taxon>
    </lineage>
</organism>
<name>A0A0L0SZA1_ALLM3</name>
<evidence type="ECO:0000313" key="2">
    <source>
        <dbReference type="Proteomes" id="UP000054350"/>
    </source>
</evidence>
<gene>
    <name evidence="1" type="ORF">AMAG_12598</name>
</gene>
<accession>A0A0L0SZA1</accession>
<dbReference type="AlphaFoldDB" id="A0A0L0SZA1"/>
<evidence type="ECO:0000313" key="1">
    <source>
        <dbReference type="EMBL" id="KNE67883.1"/>
    </source>
</evidence>
<dbReference type="VEuPathDB" id="FungiDB:AMAG_12598"/>
<dbReference type="EMBL" id="GG745354">
    <property type="protein sequence ID" value="KNE67883.1"/>
    <property type="molecule type" value="Genomic_DNA"/>
</dbReference>
<sequence length="579" mass="62183">MNNTKQLFATHSLEDLAAIAAKLKGDVAKREKAVGTTLGEAYPALLESCRAVQQLDSLSTELKHAMLQLRTWAPSAATGKDAPKDVSPAAEHAPTAWTRNSLALIDESMRRAEDALDTHAHSLIKATVHHAKPRLATEFLHHAATVPDPRTIAKEYAQVEAYLASDLLPQFLASQTERILDDLHADNEFTLTTAIERTVLAYMTAIETHPDDAATRDGWLDSVMFTLGQWARDSKATVAPSTLAAVWARATLPAPVVAKWTEWLAHLQLGLHRDTVDSLFMSLQAHLRATATQPNQANDVGLPAMNVVGPLQVLREAFRALLLEQAKMPDEHRYYVDRLEAFLAALAPVPRPGVPSVVTGSIQATIHRLQTAGQVLGESTKVDAMCMVHLKQWIVAECTARTSLLENDLTGAVPSLGLVSFLLDMMASLRANKIIYYPGDRDFPTLRASALATASAALRPWSTFLVTSGAPLKPATSATDTTPPLDAMVDIPGPQLARVTVPPAPDAAAGVPPGAATHVRRHSSLRPPVSPLDVVGVTSFTGQRGTPAAAVASASLLFSERAAKFLRQGRTLFRTGVVG</sequence>
<keyword evidence="2" id="KW-1185">Reference proteome</keyword>
<reference evidence="1 2" key="1">
    <citation type="submission" date="2009-11" db="EMBL/GenBank/DDBJ databases">
        <title>Annotation of Allomyces macrogynus ATCC 38327.</title>
        <authorList>
            <consortium name="The Broad Institute Genome Sequencing Platform"/>
            <person name="Russ C."/>
            <person name="Cuomo C."/>
            <person name="Burger G."/>
            <person name="Gray M.W."/>
            <person name="Holland P.W.H."/>
            <person name="King N."/>
            <person name="Lang F.B.F."/>
            <person name="Roger A.J."/>
            <person name="Ruiz-Trillo I."/>
            <person name="Young S.K."/>
            <person name="Zeng Q."/>
            <person name="Gargeya S."/>
            <person name="Fitzgerald M."/>
            <person name="Haas B."/>
            <person name="Abouelleil A."/>
            <person name="Alvarado L."/>
            <person name="Arachchi H.M."/>
            <person name="Berlin A."/>
            <person name="Chapman S.B."/>
            <person name="Gearin G."/>
            <person name="Goldberg J."/>
            <person name="Griggs A."/>
            <person name="Gujja S."/>
            <person name="Hansen M."/>
            <person name="Heiman D."/>
            <person name="Howarth C."/>
            <person name="Larimer J."/>
            <person name="Lui A."/>
            <person name="MacDonald P.J.P."/>
            <person name="McCowen C."/>
            <person name="Montmayeur A."/>
            <person name="Murphy C."/>
            <person name="Neiman D."/>
            <person name="Pearson M."/>
            <person name="Priest M."/>
            <person name="Roberts A."/>
            <person name="Saif S."/>
            <person name="Shea T."/>
            <person name="Sisk P."/>
            <person name="Stolte C."/>
            <person name="Sykes S."/>
            <person name="Wortman J."/>
            <person name="Nusbaum C."/>
            <person name="Birren B."/>
        </authorList>
    </citation>
    <scope>NUCLEOTIDE SEQUENCE [LARGE SCALE GENOMIC DNA]</scope>
    <source>
        <strain evidence="1 2">ATCC 38327</strain>
    </source>
</reference>
<protein>
    <submittedName>
        <fullName evidence="1">Uncharacterized protein</fullName>
    </submittedName>
</protein>
<proteinExistence type="predicted"/>
<dbReference type="Proteomes" id="UP000054350">
    <property type="component" value="Unassembled WGS sequence"/>
</dbReference>